<dbReference type="GeneID" id="41713728"/>
<dbReference type="Proteomes" id="UP000324354">
    <property type="component" value="Chromosome"/>
</dbReference>
<name>A0A5C0XRV6_PYRFU</name>
<gene>
    <name evidence="1" type="ORF">PFDSM3638_09595</name>
</gene>
<dbReference type="AlphaFoldDB" id="A0A5C0XRV6"/>
<protein>
    <submittedName>
        <fullName evidence="1">Uncharacterized protein</fullName>
    </submittedName>
</protein>
<dbReference type="EMBL" id="CP023154">
    <property type="protein sequence ID" value="QEK79502.1"/>
    <property type="molecule type" value="Genomic_DNA"/>
</dbReference>
<evidence type="ECO:0000313" key="1">
    <source>
        <dbReference type="EMBL" id="QEK79502.1"/>
    </source>
</evidence>
<accession>A0A5C0XRV6</accession>
<sequence>MKKLSALFVVLLVIGTVAQIVAAQTADSREVAPQDAGGYWELWKVENVKYVGVTYGFWKTVKEAYGYAGQEYSFSSWIAWSHKISGSVMVAYSVLSASLGFDVTATGVVKVSISGKFEHDAQVVAFQIRPKYEEYEVTQRKYIHIDGQNYPTGEIKKALVKKFLFYQVRVKPLN</sequence>
<evidence type="ECO:0000313" key="2">
    <source>
        <dbReference type="Proteomes" id="UP000324354"/>
    </source>
</evidence>
<dbReference type="GeneID" id="13301272"/>
<reference evidence="1 2" key="1">
    <citation type="submission" date="2017-08" db="EMBL/GenBank/DDBJ databases">
        <title>Resequencing and Reannotation of the genome of Pyrococcus furiosus type strain DSM3638.</title>
        <authorList>
            <person name="Reichelt R.M."/>
            <person name="Bunk B."/>
        </authorList>
    </citation>
    <scope>NUCLEOTIDE SEQUENCE [LARGE SCALE GENOMIC DNA]</scope>
    <source>
        <strain evidence="1 2">DSM 3638</strain>
    </source>
</reference>
<organism evidence="1 2">
    <name type="scientific">Pyrococcus furiosus (strain ATCC 43587 / DSM 3638 / JCM 8422 / Vc1)</name>
    <dbReference type="NCBI Taxonomy" id="186497"/>
    <lineage>
        <taxon>Archaea</taxon>
        <taxon>Methanobacteriati</taxon>
        <taxon>Methanobacteriota</taxon>
        <taxon>Thermococci</taxon>
        <taxon>Thermococcales</taxon>
        <taxon>Thermococcaceae</taxon>
        <taxon>Pyrococcus</taxon>
    </lineage>
</organism>
<dbReference type="OrthoDB" id="85294at2157"/>
<dbReference type="RefSeq" id="WP_011013047.1">
    <property type="nucleotide sequence ID" value="NC_003413.1"/>
</dbReference>
<proteinExistence type="predicted"/>